<name>A0A0K1ES05_CHOCO</name>
<organism evidence="2 3">
    <name type="scientific">Chondromyces crocatus</name>
    <dbReference type="NCBI Taxonomy" id="52"/>
    <lineage>
        <taxon>Bacteria</taxon>
        <taxon>Pseudomonadati</taxon>
        <taxon>Myxococcota</taxon>
        <taxon>Polyangia</taxon>
        <taxon>Polyangiales</taxon>
        <taxon>Polyangiaceae</taxon>
        <taxon>Chondromyces</taxon>
    </lineage>
</organism>
<sequence>MATRTKATRSLPKPTHDPAGVRPAAIVDLDDDPTLLHVCEPAPGRAATVARLALAAPYHPSVGDRVLVAGADDDLYVIGVLQAALPPSLPLPGGGTATLEGDTLALRDTEGRLLVRFADGAAEIAAPAGDLTLSAPAGRVRVQAALDLELSTDGALLQRAGHRVEVRAGDADIPPQLRVDAAMTAVASPRVEIKADAAQLTTGQATLVARRVATTATELVQTVERLEVNATRLLERTRDAFREASGLLQTRAGRARTLVDDAYAVWSRRTTLASREETSIDGSKVLLG</sequence>
<evidence type="ECO:0000313" key="3">
    <source>
        <dbReference type="Proteomes" id="UP000067626"/>
    </source>
</evidence>
<dbReference type="Proteomes" id="UP000067626">
    <property type="component" value="Chromosome"/>
</dbReference>
<dbReference type="Pfam" id="PF12059">
    <property type="entry name" value="DUF3540"/>
    <property type="match status" value="1"/>
</dbReference>
<reference evidence="2 3" key="1">
    <citation type="submission" date="2015-07" db="EMBL/GenBank/DDBJ databases">
        <title>Genome analysis of myxobacterium Chondromyces crocatus Cm c5 reveals a high potential for natural compound synthesis and the genetic basis for the loss of fruiting body formation.</title>
        <authorList>
            <person name="Zaburannyi N."/>
            <person name="Bunk B."/>
            <person name="Maier J."/>
            <person name="Overmann J."/>
            <person name="Mueller R."/>
        </authorList>
    </citation>
    <scope>NUCLEOTIDE SEQUENCE [LARGE SCALE GENOMIC DNA]</scope>
    <source>
        <strain evidence="2 3">Cm c5</strain>
    </source>
</reference>
<gene>
    <name evidence="2" type="ORF">CMC5_079450</name>
</gene>
<dbReference type="OrthoDB" id="5508423at2"/>
<keyword evidence="3" id="KW-1185">Reference proteome</keyword>
<accession>A0A0K1ES05</accession>
<dbReference type="EMBL" id="CP012159">
    <property type="protein sequence ID" value="AKT43710.1"/>
    <property type="molecule type" value="Genomic_DNA"/>
</dbReference>
<feature type="region of interest" description="Disordered" evidence="1">
    <location>
        <begin position="1"/>
        <end position="23"/>
    </location>
</feature>
<dbReference type="RefSeq" id="WP_050435140.1">
    <property type="nucleotide sequence ID" value="NZ_CP012159.1"/>
</dbReference>
<evidence type="ECO:0008006" key="4">
    <source>
        <dbReference type="Google" id="ProtNLM"/>
    </source>
</evidence>
<dbReference type="InterPro" id="IPR021927">
    <property type="entry name" value="DUF3540"/>
</dbReference>
<dbReference type="AlphaFoldDB" id="A0A0K1ES05"/>
<evidence type="ECO:0000256" key="1">
    <source>
        <dbReference type="SAM" id="MobiDB-lite"/>
    </source>
</evidence>
<dbReference type="STRING" id="52.CMC5_079450"/>
<dbReference type="KEGG" id="ccro:CMC5_079450"/>
<proteinExistence type="predicted"/>
<protein>
    <recommendedName>
        <fullName evidence="4">DUF3540 domain-containing protein</fullName>
    </recommendedName>
</protein>
<evidence type="ECO:0000313" key="2">
    <source>
        <dbReference type="EMBL" id="AKT43710.1"/>
    </source>
</evidence>